<name>A0A845QRV0_9CLOT</name>
<dbReference type="PANTHER" id="PTHR33545:SF9">
    <property type="entry name" value="UPF0750 MEMBRANE PROTEIN YITE"/>
    <property type="match status" value="1"/>
</dbReference>
<reference evidence="8 9" key="1">
    <citation type="submission" date="2018-08" db="EMBL/GenBank/DDBJ databases">
        <title>Murine metabolic-syndrome-specific gut microbial biobank.</title>
        <authorList>
            <person name="Liu C."/>
        </authorList>
    </citation>
    <scope>NUCLEOTIDE SEQUENCE [LARGE SCALE GENOMIC DNA]</scope>
    <source>
        <strain evidence="8 9">583</strain>
    </source>
</reference>
<dbReference type="AlphaFoldDB" id="A0A845QRV0"/>
<dbReference type="RefSeq" id="WP_160196038.1">
    <property type="nucleotide sequence ID" value="NZ_QXXA01000003.1"/>
</dbReference>
<feature type="transmembrane region" description="Helical" evidence="6">
    <location>
        <begin position="107"/>
        <end position="127"/>
    </location>
</feature>
<proteinExistence type="predicted"/>
<dbReference type="InterPro" id="IPR003740">
    <property type="entry name" value="YitT"/>
</dbReference>
<dbReference type="CDD" id="cd16380">
    <property type="entry name" value="YitT_C"/>
    <property type="match status" value="1"/>
</dbReference>
<comment type="subcellular location">
    <subcellularLocation>
        <location evidence="1">Cell membrane</location>
        <topology evidence="1">Multi-pass membrane protein</topology>
    </subcellularLocation>
</comment>
<feature type="domain" description="DUF2179" evidence="7">
    <location>
        <begin position="221"/>
        <end position="275"/>
    </location>
</feature>
<feature type="transmembrane region" description="Helical" evidence="6">
    <location>
        <begin position="49"/>
        <end position="71"/>
    </location>
</feature>
<organism evidence="8 9">
    <name type="scientific">Senegalia massiliensis</name>
    <dbReference type="NCBI Taxonomy" id="1720316"/>
    <lineage>
        <taxon>Bacteria</taxon>
        <taxon>Bacillati</taxon>
        <taxon>Bacillota</taxon>
        <taxon>Clostridia</taxon>
        <taxon>Eubacteriales</taxon>
        <taxon>Clostridiaceae</taxon>
        <taxon>Senegalia</taxon>
    </lineage>
</organism>
<feature type="transmembrane region" description="Helical" evidence="6">
    <location>
        <begin position="9"/>
        <end position="29"/>
    </location>
</feature>
<evidence type="ECO:0000313" key="9">
    <source>
        <dbReference type="Proteomes" id="UP000467132"/>
    </source>
</evidence>
<evidence type="ECO:0000256" key="2">
    <source>
        <dbReference type="ARBA" id="ARBA00022475"/>
    </source>
</evidence>
<dbReference type="Pfam" id="PF10035">
    <property type="entry name" value="DUF2179"/>
    <property type="match status" value="1"/>
</dbReference>
<feature type="transmembrane region" description="Helical" evidence="6">
    <location>
        <begin position="148"/>
        <end position="169"/>
    </location>
</feature>
<dbReference type="InterPro" id="IPR015867">
    <property type="entry name" value="N-reg_PII/ATP_PRibTrfase_C"/>
</dbReference>
<dbReference type="PANTHER" id="PTHR33545">
    <property type="entry name" value="UPF0750 MEMBRANE PROTEIN YITT-RELATED"/>
    <property type="match status" value="1"/>
</dbReference>
<sequence>MKFNIKKFILINTGILIMAIGLYFFLIPANLAVGGVTGLAMVINKVFPIIPIGIVMTLANIILFTLGFLIIGKEFGGYTIYSSFLLSGAIYILEIIIPINGAIIDDLLINLIYGIIIQGIGMGIIFYQNSSTGGTDVVAKIINKFLHLDIGKALLLADFVITIFAGLTFGPKLGLYALLGVIANAYVIDNVIAGFNKKMNIMIISNKNKEINKYIIENIKRGTTLYSADGGYSRRNKIIINTVVNRKEYIKIKGYVKDIDPDAFITVGFVHEVLGEGFNFND</sequence>
<evidence type="ECO:0000256" key="3">
    <source>
        <dbReference type="ARBA" id="ARBA00022692"/>
    </source>
</evidence>
<dbReference type="Pfam" id="PF02588">
    <property type="entry name" value="YitT_membrane"/>
    <property type="match status" value="1"/>
</dbReference>
<evidence type="ECO:0000256" key="6">
    <source>
        <dbReference type="SAM" id="Phobius"/>
    </source>
</evidence>
<keyword evidence="5 6" id="KW-0472">Membrane</keyword>
<dbReference type="PIRSF" id="PIRSF006483">
    <property type="entry name" value="Membrane_protein_YitT"/>
    <property type="match status" value="1"/>
</dbReference>
<evidence type="ECO:0000259" key="7">
    <source>
        <dbReference type="Pfam" id="PF10035"/>
    </source>
</evidence>
<dbReference type="EMBL" id="QXXA01000003">
    <property type="protein sequence ID" value="NBI05527.1"/>
    <property type="molecule type" value="Genomic_DNA"/>
</dbReference>
<gene>
    <name evidence="8" type="ORF">D3Z33_01510</name>
</gene>
<accession>A0A845QRV0</accession>
<protein>
    <submittedName>
        <fullName evidence="8">YitT family protein</fullName>
    </submittedName>
</protein>
<keyword evidence="2" id="KW-1003">Cell membrane</keyword>
<keyword evidence="9" id="KW-1185">Reference proteome</keyword>
<feature type="transmembrane region" description="Helical" evidence="6">
    <location>
        <begin position="78"/>
        <end position="101"/>
    </location>
</feature>
<evidence type="ECO:0000256" key="5">
    <source>
        <dbReference type="ARBA" id="ARBA00023136"/>
    </source>
</evidence>
<dbReference type="Proteomes" id="UP000467132">
    <property type="component" value="Unassembled WGS sequence"/>
</dbReference>
<feature type="transmembrane region" description="Helical" evidence="6">
    <location>
        <begin position="175"/>
        <end position="195"/>
    </location>
</feature>
<comment type="caution">
    <text evidence="8">The sequence shown here is derived from an EMBL/GenBank/DDBJ whole genome shotgun (WGS) entry which is preliminary data.</text>
</comment>
<dbReference type="OrthoDB" id="9779786at2"/>
<evidence type="ECO:0000256" key="1">
    <source>
        <dbReference type="ARBA" id="ARBA00004651"/>
    </source>
</evidence>
<keyword evidence="3 6" id="KW-0812">Transmembrane</keyword>
<dbReference type="Gene3D" id="3.30.70.120">
    <property type="match status" value="1"/>
</dbReference>
<keyword evidence="4 6" id="KW-1133">Transmembrane helix</keyword>
<evidence type="ECO:0000313" key="8">
    <source>
        <dbReference type="EMBL" id="NBI05527.1"/>
    </source>
</evidence>
<dbReference type="InterPro" id="IPR051461">
    <property type="entry name" value="UPF0750_membrane"/>
</dbReference>
<evidence type="ECO:0000256" key="4">
    <source>
        <dbReference type="ARBA" id="ARBA00022989"/>
    </source>
</evidence>
<dbReference type="InterPro" id="IPR019264">
    <property type="entry name" value="DUF2179"/>
</dbReference>
<dbReference type="GO" id="GO:0005886">
    <property type="term" value="C:plasma membrane"/>
    <property type="evidence" value="ECO:0007669"/>
    <property type="project" value="UniProtKB-SubCell"/>
</dbReference>